<accession>A0ABN1PKJ1</accession>
<dbReference type="Proteomes" id="UP001500418">
    <property type="component" value="Unassembled WGS sequence"/>
</dbReference>
<evidence type="ECO:0000313" key="1">
    <source>
        <dbReference type="EMBL" id="GAA0929542.1"/>
    </source>
</evidence>
<evidence type="ECO:0000313" key="2">
    <source>
        <dbReference type="Proteomes" id="UP001500418"/>
    </source>
</evidence>
<name>A0ABN1PKJ1_9ACTN</name>
<sequence>MTEHVGSYPRVRVEGDGRGVVSQAGGVLLIQTARKAHLDQAISAPLAPWRRRRAVRDPEKVLLDAALAVALGGGWLTPLMGLVDHGRDGCREPVAGLLRPGNAGSNTAADHIEAARLTLAQLPKSHRISVVDSEVPERGEDGCLRHHRLATLRASSARYWIASAIRSPGPVGGRCPVAANWSSRKRSRFRRRHFQAR</sequence>
<evidence type="ECO:0008006" key="3">
    <source>
        <dbReference type="Google" id="ProtNLM"/>
    </source>
</evidence>
<gene>
    <name evidence="1" type="ORF">GCM10009575_032380</name>
</gene>
<keyword evidence="2" id="KW-1185">Reference proteome</keyword>
<protein>
    <recommendedName>
        <fullName evidence="3">Transposase DDE domain-containing protein</fullName>
    </recommendedName>
</protein>
<reference evidence="1 2" key="1">
    <citation type="journal article" date="2019" name="Int. J. Syst. Evol. Microbiol.">
        <title>The Global Catalogue of Microorganisms (GCM) 10K type strain sequencing project: providing services to taxonomists for standard genome sequencing and annotation.</title>
        <authorList>
            <consortium name="The Broad Institute Genomics Platform"/>
            <consortium name="The Broad Institute Genome Sequencing Center for Infectious Disease"/>
            <person name="Wu L."/>
            <person name="Ma J."/>
        </authorList>
    </citation>
    <scope>NUCLEOTIDE SEQUENCE [LARGE SCALE GENOMIC DNA]</scope>
    <source>
        <strain evidence="1 2">JCM 11444</strain>
    </source>
</reference>
<dbReference type="EMBL" id="BAAAID010000017">
    <property type="protein sequence ID" value="GAA0929542.1"/>
    <property type="molecule type" value="Genomic_DNA"/>
</dbReference>
<proteinExistence type="predicted"/>
<comment type="caution">
    <text evidence="1">The sequence shown here is derived from an EMBL/GenBank/DDBJ whole genome shotgun (WGS) entry which is preliminary data.</text>
</comment>
<organism evidence="1 2">
    <name type="scientific">Streptomyces rhizosphaericus</name>
    <dbReference type="NCBI Taxonomy" id="114699"/>
    <lineage>
        <taxon>Bacteria</taxon>
        <taxon>Bacillati</taxon>
        <taxon>Actinomycetota</taxon>
        <taxon>Actinomycetes</taxon>
        <taxon>Kitasatosporales</taxon>
        <taxon>Streptomycetaceae</taxon>
        <taxon>Streptomyces</taxon>
        <taxon>Streptomyces violaceusniger group</taxon>
    </lineage>
</organism>